<keyword evidence="2" id="KW-1185">Reference proteome</keyword>
<name>A0ACC0XVY2_9ROSI</name>
<accession>A0ACC0XVY2</accession>
<reference evidence="2" key="1">
    <citation type="journal article" date="2023" name="G3 (Bethesda)">
        <title>Genome assembly and association tests identify interacting loci associated with vigor, precocity, and sex in interspecific pistachio rootstocks.</title>
        <authorList>
            <person name="Palmer W."/>
            <person name="Jacygrad E."/>
            <person name="Sagayaradj S."/>
            <person name="Cavanaugh K."/>
            <person name="Han R."/>
            <person name="Bertier L."/>
            <person name="Beede B."/>
            <person name="Kafkas S."/>
            <person name="Golino D."/>
            <person name="Preece J."/>
            <person name="Michelmore R."/>
        </authorList>
    </citation>
    <scope>NUCLEOTIDE SEQUENCE [LARGE SCALE GENOMIC DNA]</scope>
</reference>
<organism evidence="1 2">
    <name type="scientific">Pistacia integerrima</name>
    <dbReference type="NCBI Taxonomy" id="434235"/>
    <lineage>
        <taxon>Eukaryota</taxon>
        <taxon>Viridiplantae</taxon>
        <taxon>Streptophyta</taxon>
        <taxon>Embryophyta</taxon>
        <taxon>Tracheophyta</taxon>
        <taxon>Spermatophyta</taxon>
        <taxon>Magnoliopsida</taxon>
        <taxon>eudicotyledons</taxon>
        <taxon>Gunneridae</taxon>
        <taxon>Pentapetalae</taxon>
        <taxon>rosids</taxon>
        <taxon>malvids</taxon>
        <taxon>Sapindales</taxon>
        <taxon>Anacardiaceae</taxon>
        <taxon>Pistacia</taxon>
    </lineage>
</organism>
<dbReference type="Proteomes" id="UP001163603">
    <property type="component" value="Chromosome 10"/>
</dbReference>
<dbReference type="EMBL" id="CM047745">
    <property type="protein sequence ID" value="KAJ0025044.1"/>
    <property type="molecule type" value="Genomic_DNA"/>
</dbReference>
<evidence type="ECO:0000313" key="1">
    <source>
        <dbReference type="EMBL" id="KAJ0025044.1"/>
    </source>
</evidence>
<gene>
    <name evidence="1" type="ORF">Pint_08893</name>
</gene>
<sequence length="668" mass="75608">MFNNSGISISISDEESDDRGRMRVRVRRKRKKNNLRVKSEFTRRLLRFFLRYWTIVIFVFAAGLLLFEATRIGRKPGLVVNSKDSHVEVKKSSLGEHLTRIEPPRRDVRDGRDRCLKLLPPDQLEHLDLPVNEKSRSHVKKVVYFSENDILDVGGNNTLSRQQSKGTRFNLFTGNQTFDEREKSFKVDKTAEVHCGFYSENGGFRVSDEDKRYMQNCKVVVSTCAFGGGDALHQPIGMSEASLKKVCYIAFWDEITLAAQESEGHKIGDDRFIGKWRIVVVGELPFTDQRLNGKIPKMLAHRLFPHSKYSIWVDSKSQFRKDPLGVLEALLWRSNSVLAISQHGARSSVYDEAKAVVSKHKATPEEVEVQLAQYRHDGLPEDKRFNGKKALSEASVIVREHTPLTNLFMCIWFNEVVRFTSRDQLSFPYVLWRLNVSENINMFPVCIRKDLVNAMGHIRKAKPLNSRMGTGLDNFLLWIVSYSLANPRLSIMLPRIIFCTAIALATLAVILLALVSPVVHKRQSKNHSSPWLALSLYIQPPHIASSKTRPVTKSDGGAFIFHHTLTEGPENTSRAVGKAQGFIVPIEHFAHSAFNVIYLTFETPQYSGSLSVQANQVNHKDTEKLTVVGGTGSFAFARGHAVFALTDRQTYHVKLQLKFPNPSHTIPG</sequence>
<protein>
    <submittedName>
        <fullName evidence="1">Uncharacterized protein</fullName>
    </submittedName>
</protein>
<proteinExistence type="predicted"/>
<comment type="caution">
    <text evidence="1">The sequence shown here is derived from an EMBL/GenBank/DDBJ whole genome shotgun (WGS) entry which is preliminary data.</text>
</comment>
<evidence type="ECO:0000313" key="2">
    <source>
        <dbReference type="Proteomes" id="UP001163603"/>
    </source>
</evidence>